<evidence type="ECO:0000313" key="2">
    <source>
        <dbReference type="Proteomes" id="UP000182489"/>
    </source>
</evidence>
<evidence type="ECO:0000313" key="1">
    <source>
        <dbReference type="EMBL" id="SFX31884.1"/>
    </source>
</evidence>
<protein>
    <submittedName>
        <fullName evidence="1">Membrane bound FAD containing D-sorbitol dehydrogenase</fullName>
    </submittedName>
</protein>
<organism evidence="1 2">
    <name type="scientific">Janthinobacterium lividum</name>
    <dbReference type="NCBI Taxonomy" id="29581"/>
    <lineage>
        <taxon>Bacteria</taxon>
        <taxon>Pseudomonadati</taxon>
        <taxon>Pseudomonadota</taxon>
        <taxon>Betaproteobacteria</taxon>
        <taxon>Burkholderiales</taxon>
        <taxon>Oxalobacteraceae</taxon>
        <taxon>Janthinobacterium</taxon>
    </lineage>
</organism>
<dbReference type="Pfam" id="PF12318">
    <property type="entry name" value="FAD-SLDH"/>
    <property type="match status" value="1"/>
</dbReference>
<reference evidence="1 2" key="1">
    <citation type="submission" date="2016-11" db="EMBL/GenBank/DDBJ databases">
        <authorList>
            <person name="Varghese N."/>
            <person name="Submissions S."/>
        </authorList>
    </citation>
    <scope>NUCLEOTIDE SEQUENCE [LARGE SCALE GENOMIC DNA]</scope>
    <source>
        <strain evidence="1 2">NFR18</strain>
    </source>
</reference>
<comment type="caution">
    <text evidence="1">The sequence shown here is derived from an EMBL/GenBank/DDBJ whole genome shotgun (WGS) entry which is preliminary data.</text>
</comment>
<dbReference type="InterPro" id="IPR024651">
    <property type="entry name" value="FAD-SLDH_ssu"/>
</dbReference>
<dbReference type="Proteomes" id="UP000182489">
    <property type="component" value="Unassembled WGS sequence"/>
</dbReference>
<sequence length="174" mass="18069">MDATHNKEGRGPLNPGRRMVLAGLLSASAAALIPWALAEPVANAEQGAFLGVSAMLVGRQVLDPVLATRLYDALVAQDAAFPAKVRALLALINAQGLQAARLQEALDALDPAQSPLAALPRQIASAWYLGIVGTGEAAVCVAYEQALNAAVVADVLKPPTYSYGAYGSWARKPI</sequence>
<dbReference type="PROSITE" id="PS51318">
    <property type="entry name" value="TAT"/>
    <property type="match status" value="1"/>
</dbReference>
<proteinExistence type="predicted"/>
<dbReference type="InterPro" id="IPR006311">
    <property type="entry name" value="TAT_signal"/>
</dbReference>
<accession>A0AB38C5C1</accession>
<dbReference type="AlphaFoldDB" id="A0AB38C5C1"/>
<dbReference type="EMBL" id="FPKH01000001">
    <property type="protein sequence ID" value="SFX31884.1"/>
    <property type="molecule type" value="Genomic_DNA"/>
</dbReference>
<name>A0AB38C5C1_9BURK</name>
<gene>
    <name evidence="1" type="ORF">SAMN03097694_1613</name>
</gene>
<dbReference type="RefSeq" id="WP_254798382.1">
    <property type="nucleotide sequence ID" value="NZ_FPKH01000001.1"/>
</dbReference>